<gene>
    <name evidence="2" type="ORF">M404DRAFT_1000186</name>
</gene>
<evidence type="ECO:0000256" key="1">
    <source>
        <dbReference type="SAM" id="MobiDB-lite"/>
    </source>
</evidence>
<reference evidence="3" key="2">
    <citation type="submission" date="2015-01" db="EMBL/GenBank/DDBJ databases">
        <title>Evolutionary Origins and Diversification of the Mycorrhizal Mutualists.</title>
        <authorList>
            <consortium name="DOE Joint Genome Institute"/>
            <consortium name="Mycorrhizal Genomics Consortium"/>
            <person name="Kohler A."/>
            <person name="Kuo A."/>
            <person name="Nagy L.G."/>
            <person name="Floudas D."/>
            <person name="Copeland A."/>
            <person name="Barry K.W."/>
            <person name="Cichocki N."/>
            <person name="Veneault-Fourrey C."/>
            <person name="LaButti K."/>
            <person name="Lindquist E.A."/>
            <person name="Lipzen A."/>
            <person name="Lundell T."/>
            <person name="Morin E."/>
            <person name="Murat C."/>
            <person name="Riley R."/>
            <person name="Ohm R."/>
            <person name="Sun H."/>
            <person name="Tunlid A."/>
            <person name="Henrissat B."/>
            <person name="Grigoriev I.V."/>
            <person name="Hibbett D.S."/>
            <person name="Martin F."/>
        </authorList>
    </citation>
    <scope>NUCLEOTIDE SEQUENCE [LARGE SCALE GENOMIC DNA]</scope>
    <source>
        <strain evidence="3">Marx 270</strain>
    </source>
</reference>
<reference evidence="2 3" key="1">
    <citation type="submission" date="2014-04" db="EMBL/GenBank/DDBJ databases">
        <authorList>
            <consortium name="DOE Joint Genome Institute"/>
            <person name="Kuo A."/>
            <person name="Kohler A."/>
            <person name="Costa M.D."/>
            <person name="Nagy L.G."/>
            <person name="Floudas D."/>
            <person name="Copeland A."/>
            <person name="Barry K.W."/>
            <person name="Cichocki N."/>
            <person name="Veneault-Fourrey C."/>
            <person name="LaButti K."/>
            <person name="Lindquist E.A."/>
            <person name="Lipzen A."/>
            <person name="Lundell T."/>
            <person name="Morin E."/>
            <person name="Murat C."/>
            <person name="Sun H."/>
            <person name="Tunlid A."/>
            <person name="Henrissat B."/>
            <person name="Grigoriev I.V."/>
            <person name="Hibbett D.S."/>
            <person name="Martin F."/>
            <person name="Nordberg H.P."/>
            <person name="Cantor M.N."/>
            <person name="Hua S.X."/>
        </authorList>
    </citation>
    <scope>NUCLEOTIDE SEQUENCE [LARGE SCALE GENOMIC DNA]</scope>
    <source>
        <strain evidence="2 3">Marx 270</strain>
    </source>
</reference>
<protein>
    <submittedName>
        <fullName evidence="2">Uncharacterized protein</fullName>
    </submittedName>
</protein>
<evidence type="ECO:0000313" key="3">
    <source>
        <dbReference type="Proteomes" id="UP000054217"/>
    </source>
</evidence>
<dbReference type="InParanoid" id="A0A0C3PB46"/>
<dbReference type="EMBL" id="KN831968">
    <property type="protein sequence ID" value="KIO05176.1"/>
    <property type="molecule type" value="Genomic_DNA"/>
</dbReference>
<feature type="region of interest" description="Disordered" evidence="1">
    <location>
        <begin position="102"/>
        <end position="124"/>
    </location>
</feature>
<evidence type="ECO:0000313" key="2">
    <source>
        <dbReference type="EMBL" id="KIO05176.1"/>
    </source>
</evidence>
<dbReference type="AlphaFoldDB" id="A0A0C3PB46"/>
<sequence length="143" mass="16331">MISVSSIPQGIPVDMPYDKTVEVRDRYHRAPAACEPSSRPQHHAIHCPSSLHAPWAIHDLINRSPSTFRKPRGICHPHRYKRSRSHFTRRYGGMVTIRIERPLGPLSPQGKDGRASRSVSLRMSQRVGTPHCDQFIRQVVARR</sequence>
<name>A0A0C3PB46_PISTI</name>
<accession>A0A0C3PB46</accession>
<dbReference type="HOGENOM" id="CLU_1806990_0_0_1"/>
<proteinExistence type="predicted"/>
<dbReference type="Proteomes" id="UP000054217">
    <property type="component" value="Unassembled WGS sequence"/>
</dbReference>
<organism evidence="2 3">
    <name type="scientific">Pisolithus tinctorius Marx 270</name>
    <dbReference type="NCBI Taxonomy" id="870435"/>
    <lineage>
        <taxon>Eukaryota</taxon>
        <taxon>Fungi</taxon>
        <taxon>Dikarya</taxon>
        <taxon>Basidiomycota</taxon>
        <taxon>Agaricomycotina</taxon>
        <taxon>Agaricomycetes</taxon>
        <taxon>Agaricomycetidae</taxon>
        <taxon>Boletales</taxon>
        <taxon>Sclerodermatineae</taxon>
        <taxon>Pisolithaceae</taxon>
        <taxon>Pisolithus</taxon>
    </lineage>
</organism>
<keyword evidence="3" id="KW-1185">Reference proteome</keyword>